<feature type="domain" description="AMP-dependent synthetase/ligase" evidence="2">
    <location>
        <begin position="1119"/>
        <end position="1245"/>
    </location>
</feature>
<dbReference type="Pfam" id="PF00551">
    <property type="entry name" value="Formyl_trans_N"/>
    <property type="match status" value="1"/>
</dbReference>
<dbReference type="SUPFAM" id="SSF53328">
    <property type="entry name" value="Formyltransferase"/>
    <property type="match status" value="1"/>
</dbReference>
<feature type="domain" description="AMP-dependent synthetase/ligase" evidence="2">
    <location>
        <begin position="530"/>
        <end position="732"/>
    </location>
</feature>
<evidence type="ECO:0000259" key="4">
    <source>
        <dbReference type="Pfam" id="PF13193"/>
    </source>
</evidence>
<evidence type="ECO:0000313" key="6">
    <source>
        <dbReference type="Proteomes" id="UP001589795"/>
    </source>
</evidence>
<keyword evidence="6" id="KW-1185">Reference proteome</keyword>
<dbReference type="Pfam" id="PF00296">
    <property type="entry name" value="Bac_luciferase"/>
    <property type="match status" value="1"/>
</dbReference>
<dbReference type="NCBIfam" id="TIGR04020">
    <property type="entry name" value="seco_metab_LLM"/>
    <property type="match status" value="1"/>
</dbReference>
<comment type="caution">
    <text evidence="5">The sequence shown here is derived from an EMBL/GenBank/DDBJ whole genome shotgun (WGS) entry which is preliminary data.</text>
</comment>
<dbReference type="InterPro" id="IPR002376">
    <property type="entry name" value="Formyl_transf_N"/>
</dbReference>
<gene>
    <name evidence="5" type="ORF">ACFFIZ_08125</name>
</gene>
<dbReference type="RefSeq" id="WP_378926483.1">
    <property type="nucleotide sequence ID" value="NZ_JBHLWQ010000067.1"/>
</dbReference>
<accession>A0ABV6CMU5</accession>
<dbReference type="InterPro" id="IPR036661">
    <property type="entry name" value="Luciferase-like_sf"/>
</dbReference>
<evidence type="ECO:0000259" key="1">
    <source>
        <dbReference type="Pfam" id="PF00296"/>
    </source>
</evidence>
<dbReference type="Gene3D" id="3.40.50.12230">
    <property type="match status" value="1"/>
</dbReference>
<evidence type="ECO:0000259" key="2">
    <source>
        <dbReference type="Pfam" id="PF00501"/>
    </source>
</evidence>
<evidence type="ECO:0000313" key="5">
    <source>
        <dbReference type="EMBL" id="MFC0200288.1"/>
    </source>
</evidence>
<feature type="domain" description="Formyl transferase N-terminal" evidence="3">
    <location>
        <begin position="55"/>
        <end position="155"/>
    </location>
</feature>
<dbReference type="InterPro" id="IPR020845">
    <property type="entry name" value="AMP-binding_CS"/>
</dbReference>
<dbReference type="PROSITE" id="PS00455">
    <property type="entry name" value="AMP_BINDING"/>
    <property type="match status" value="1"/>
</dbReference>
<dbReference type="InterPro" id="IPR036477">
    <property type="entry name" value="Formyl_transf_N_sf"/>
</dbReference>
<dbReference type="SUPFAM" id="SSF51679">
    <property type="entry name" value="Bacterial luciferase-like"/>
    <property type="match status" value="1"/>
</dbReference>
<dbReference type="PANTHER" id="PTHR45527">
    <property type="entry name" value="NONRIBOSOMAL PEPTIDE SYNTHETASE"/>
    <property type="match status" value="1"/>
</dbReference>
<protein>
    <submittedName>
        <fullName evidence="5">MupA/Atu3671 family FMN-dependent luciferase-like monooxygenase</fullName>
    </submittedName>
</protein>
<dbReference type="Proteomes" id="UP001589795">
    <property type="component" value="Unassembled WGS sequence"/>
</dbReference>
<sequence>MTQLEFSLIGNASLALEAARLVMARGHVLRSFTVEDPALAQTAREMGLPVGPVAECDYLLSVANLKVVPPQTLALARRGAVNFHDGPLPERAGLNAPVWALLEGATSHGITWHRMSGGIDEGPVLIKVPVDILADDTALTLNARCWEAAVASLPELIGMLERGEDRGVAQSHAPSRRHMRIDRPGGGAVLGPEQGAAAISRLVRALDHGGYWNPLLSPRLQTRNGLLLVGSAEVTARPAGADGAVPGTVLDVRDGKVLIACGQGGAVTLSGLVATDGGPHALAKGDVLPPVAEDPELDRVIRDAAKDEPFWRARLGRLAPLVLPEAATGTGRPDWQPARLVLPRPMTGAQVLAALAGAVVRMIGSTAFDIAMASPSAASKAGHLLDFRPLAIDAEDQTLASLAEVLERDLAAVASRGPILADLIHRAPELEHPGTPQLALAADPGDAPSGAVICIDLPADPQPEIRIWWDRDRMTVEAWQAVADVTEALAAADPALPLDKAPTLRDGQSARVARNDRQAGEGPDTIAAAFAAQAARSPDAEALIFRGDHLTYAELDRRATTLSRQLAAMGVGPDTPVGLFAPRGLGLVIGALAILKAGGAYVPLDPDYPAERLAHYLADSGAPVVLTDPAIASRLPDHKAKVLMLDAQGAEAEPTAAKGRDLAYLIYTSGSTGTPKGVMVENRNVINFFAGMDTALQSTEPSTWLAVTSLSFDISVLEIFWTLTRGWRVVIAGDLLGGASEPAEGPRNGTQMSLYYWGNDDGAGPRKYELLLEGAKFADRNGFVAVWTPERHFHAFGGPYPNPSVTGAAVAAITTHIGVRAGSCVAPLHHPARIAEEWAVIDNLTNGRAGIAIASGWQPDDFVLRPENAPPQNKPAMLRTIDQLRRLWRGEAVGFPKADGSEFAVVTQPRPVSAELPIWVTTAGNPETWREAGRLGANVLTHLLGQSIDDIAARIPEYHAALREAGHDPADHTVTLMLHSYLADTREASMEVAREPMKDYLRAAAGLVKQYAWAFPAFKKPAGVTDPMAIDLSSLSEDEMEGILDFAFLRYFNDSGLFGTVDEAVARIESLRAIGVTEIACLIDYGISTPQVLQGLEYLARVHDRVNPAGADASDYGIAAQIRRHGVTHLQATPSMARLLLEDPASRDAMAQLRMIMLGGEALSPGLLADLRSASKARILNMYGPTETTIWSAVADLGLDGDEVWLGEPIAATSLQLRDPAGQPVADGVAGELWIGGAGVTRGYWNRQAQTDAAFPHKDGERLYRTGDLCRRDSRGRLRFLGRVDQQVKLRGYRIELGEIETRLARLSGVRDVAVVAQATPTGERQLIGYVTGSDLDPAHLRAALSKDLPDFMVPLRINVLQAMPLTPNAKIDRKALALAEPAPAPRPAPPAVPAAPA</sequence>
<dbReference type="Gene3D" id="3.40.50.980">
    <property type="match status" value="2"/>
</dbReference>
<feature type="non-terminal residue" evidence="5">
    <location>
        <position position="1398"/>
    </location>
</feature>
<reference evidence="5 6" key="1">
    <citation type="submission" date="2024-09" db="EMBL/GenBank/DDBJ databases">
        <authorList>
            <person name="Sun Q."/>
            <person name="Mori K."/>
        </authorList>
    </citation>
    <scope>NUCLEOTIDE SEQUENCE [LARGE SCALE GENOMIC DNA]</scope>
    <source>
        <strain evidence="5 6">CCM 7904</strain>
    </source>
</reference>
<dbReference type="PANTHER" id="PTHR45527:SF1">
    <property type="entry name" value="FATTY ACID SYNTHASE"/>
    <property type="match status" value="1"/>
</dbReference>
<name>A0ABV6CMU5_9RHOB</name>
<organism evidence="5 6">
    <name type="scientific">Paracoccus rhizosphaerae</name>
    <dbReference type="NCBI Taxonomy" id="1133347"/>
    <lineage>
        <taxon>Bacteria</taxon>
        <taxon>Pseudomonadati</taxon>
        <taxon>Pseudomonadota</taxon>
        <taxon>Alphaproteobacteria</taxon>
        <taxon>Rhodobacterales</taxon>
        <taxon>Paracoccaceae</taxon>
        <taxon>Paracoccus</taxon>
    </lineage>
</organism>
<feature type="domain" description="Luciferase-like" evidence="1">
    <location>
        <begin position="761"/>
        <end position="1077"/>
    </location>
</feature>
<feature type="domain" description="AMP-binding enzyme C-terminal" evidence="4">
    <location>
        <begin position="1299"/>
        <end position="1371"/>
    </location>
</feature>
<dbReference type="InterPro" id="IPR011251">
    <property type="entry name" value="Luciferase-like_dom"/>
</dbReference>
<dbReference type="InterPro" id="IPR025110">
    <property type="entry name" value="AMP-bd_C"/>
</dbReference>
<dbReference type="Pfam" id="PF13193">
    <property type="entry name" value="AMP-binding_C"/>
    <property type="match status" value="1"/>
</dbReference>
<evidence type="ECO:0000259" key="3">
    <source>
        <dbReference type="Pfam" id="PF00551"/>
    </source>
</evidence>
<dbReference type="InterPro" id="IPR024011">
    <property type="entry name" value="Biosynth_lucif-like_mOase_dom"/>
</dbReference>
<dbReference type="InterPro" id="IPR000873">
    <property type="entry name" value="AMP-dep_synth/lig_dom"/>
</dbReference>
<proteinExistence type="predicted"/>
<dbReference type="InterPro" id="IPR042099">
    <property type="entry name" value="ANL_N_sf"/>
</dbReference>
<dbReference type="Pfam" id="PF00501">
    <property type="entry name" value="AMP-binding"/>
    <property type="match status" value="2"/>
</dbReference>
<dbReference type="Gene3D" id="3.30.300.30">
    <property type="match status" value="1"/>
</dbReference>
<dbReference type="InterPro" id="IPR045851">
    <property type="entry name" value="AMP-bd_C_sf"/>
</dbReference>
<dbReference type="SUPFAM" id="SSF56801">
    <property type="entry name" value="Acetyl-CoA synthetase-like"/>
    <property type="match status" value="2"/>
</dbReference>
<dbReference type="Gene3D" id="3.20.20.30">
    <property type="entry name" value="Luciferase-like domain"/>
    <property type="match status" value="1"/>
</dbReference>
<dbReference type="EMBL" id="JBHLWQ010000067">
    <property type="protein sequence ID" value="MFC0200288.1"/>
    <property type="molecule type" value="Genomic_DNA"/>
</dbReference>
<dbReference type="Gene3D" id="3.40.50.12780">
    <property type="entry name" value="N-terminal domain of ligase-like"/>
    <property type="match status" value="1"/>
</dbReference>